<dbReference type="AlphaFoldDB" id="A0AAV1UU84"/>
<comment type="caution">
    <text evidence="1">The sequence shown here is derived from an EMBL/GenBank/DDBJ whole genome shotgun (WGS) entry which is preliminary data.</text>
</comment>
<protein>
    <submittedName>
        <fullName evidence="1">Uncharacterized protein</fullName>
    </submittedName>
</protein>
<reference evidence="1" key="1">
    <citation type="submission" date="2024-01" db="EMBL/GenBank/DDBJ databases">
        <authorList>
            <person name="Webb A."/>
        </authorList>
    </citation>
    <scope>NUCLEOTIDE SEQUENCE</scope>
    <source>
        <strain evidence="1">Pm1</strain>
    </source>
</reference>
<organism evidence="1 2">
    <name type="scientific">Peronospora matthiolae</name>
    <dbReference type="NCBI Taxonomy" id="2874970"/>
    <lineage>
        <taxon>Eukaryota</taxon>
        <taxon>Sar</taxon>
        <taxon>Stramenopiles</taxon>
        <taxon>Oomycota</taxon>
        <taxon>Peronosporomycetes</taxon>
        <taxon>Peronosporales</taxon>
        <taxon>Peronosporaceae</taxon>
        <taxon>Peronospora</taxon>
    </lineage>
</organism>
<gene>
    <name evidence="1" type="ORF">PM001_LOCUS21973</name>
</gene>
<evidence type="ECO:0000313" key="2">
    <source>
        <dbReference type="Proteomes" id="UP001162060"/>
    </source>
</evidence>
<evidence type="ECO:0000313" key="1">
    <source>
        <dbReference type="EMBL" id="CAK7936823.1"/>
    </source>
</evidence>
<name>A0AAV1UU84_9STRA</name>
<sequence length="82" mass="9231">MTMSDVEDDSFYVTREDYSHPSDSEWEVVGRMSVIMGEPAISGTLGSLSRGQQHAAINKFLHKELAIKRRKIALLQQQGSHQ</sequence>
<dbReference type="EMBL" id="CAKLBY020000225">
    <property type="protein sequence ID" value="CAK7936823.1"/>
    <property type="molecule type" value="Genomic_DNA"/>
</dbReference>
<accession>A0AAV1UU84</accession>
<proteinExistence type="predicted"/>
<dbReference type="Proteomes" id="UP001162060">
    <property type="component" value="Unassembled WGS sequence"/>
</dbReference>